<comment type="similarity">
    <text evidence="1">Belongs to the initiator RepB protein family.</text>
</comment>
<dbReference type="InterPro" id="IPR036388">
    <property type="entry name" value="WH-like_DNA-bd_sf"/>
</dbReference>
<protein>
    <submittedName>
        <fullName evidence="3">Initiator Replication protein</fullName>
    </submittedName>
</protein>
<evidence type="ECO:0000256" key="1">
    <source>
        <dbReference type="ARBA" id="ARBA00038283"/>
    </source>
</evidence>
<evidence type="ECO:0000313" key="3">
    <source>
        <dbReference type="EMBL" id="VYT12956.1"/>
    </source>
</evidence>
<dbReference type="InterPro" id="IPR000242">
    <property type="entry name" value="PTP_cat"/>
</dbReference>
<accession>A0A6N2UBW4</accession>
<dbReference type="GO" id="GO:0003887">
    <property type="term" value="F:DNA-directed DNA polymerase activity"/>
    <property type="evidence" value="ECO:0007669"/>
    <property type="project" value="InterPro"/>
</dbReference>
<sequence>MKEIVKYHNDFNKIKLPNFTGQEQNMLMGIICKIKELTTDESIKLTPQELLEFSTDNLTNKALGDMLYVLREKFFKADFTILVKHETKDLVGLETINLFEKFTLWYPKDDENFTHLNYVELKVNPQFKYLIDDLTKHFLSFELKEFMGLSSKYSKTLYRLLKQFRYTGECKIYHSKWDEFRYFMDIPESYLPHHIDQRVLKPAIQELSAERNLFNNARPIFENLRYKKIKDPKGRGRGGKVIGIEFYFTKQEKTNEISEQIKDLQSLKNQIEPQEPKKQKIEPKFNPITGKNVNWYDVYIGRQFKSKNKFDGGYEICKIMTMNEIGGKVNLSAKNQEYENKYFTMNFQNETHFKNWFEKTKTY</sequence>
<dbReference type="InterPro" id="IPR036390">
    <property type="entry name" value="WH_DNA-bd_sf"/>
</dbReference>
<dbReference type="PROSITE" id="PS50055">
    <property type="entry name" value="TYR_PHOSPHATASE_PTP"/>
    <property type="match status" value="1"/>
</dbReference>
<dbReference type="RefSeq" id="WP_156847898.1">
    <property type="nucleotide sequence ID" value="NZ_CACRSK010000009.1"/>
</dbReference>
<name>A0A6N2UBW4_9BACT</name>
<dbReference type="Pfam" id="PF01051">
    <property type="entry name" value="Rep3_N"/>
    <property type="match status" value="1"/>
</dbReference>
<evidence type="ECO:0000259" key="2">
    <source>
        <dbReference type="PROSITE" id="PS50055"/>
    </source>
</evidence>
<dbReference type="AlphaFoldDB" id="A0A6N2UBW4"/>
<dbReference type="GO" id="GO:0006270">
    <property type="term" value="P:DNA replication initiation"/>
    <property type="evidence" value="ECO:0007669"/>
    <property type="project" value="InterPro"/>
</dbReference>
<organism evidence="3">
    <name type="scientific">Campylobacter ureolyticus</name>
    <dbReference type="NCBI Taxonomy" id="827"/>
    <lineage>
        <taxon>Bacteria</taxon>
        <taxon>Pseudomonadati</taxon>
        <taxon>Campylobacterota</taxon>
        <taxon>Epsilonproteobacteria</taxon>
        <taxon>Campylobacterales</taxon>
        <taxon>Campylobacteraceae</taxon>
        <taxon>Campylobacter</taxon>
    </lineage>
</organism>
<reference evidence="3" key="1">
    <citation type="submission" date="2019-11" db="EMBL/GenBank/DDBJ databases">
        <authorList>
            <person name="Feng L."/>
        </authorList>
    </citation>
    <scope>NUCLEOTIDE SEQUENCE</scope>
    <source>
        <strain evidence="3">CUreolyticusLFYP111</strain>
    </source>
</reference>
<dbReference type="EMBL" id="CACRSK010000009">
    <property type="protein sequence ID" value="VYT12956.1"/>
    <property type="molecule type" value="Genomic_DNA"/>
</dbReference>
<dbReference type="InterPro" id="IPR000525">
    <property type="entry name" value="Initiator_Rep_WH1"/>
</dbReference>
<proteinExistence type="inferred from homology"/>
<dbReference type="SUPFAM" id="SSF46785">
    <property type="entry name" value="Winged helix' DNA-binding domain"/>
    <property type="match status" value="1"/>
</dbReference>
<dbReference type="Pfam" id="PF21205">
    <property type="entry name" value="Rep3_C"/>
    <property type="match status" value="1"/>
</dbReference>
<dbReference type="GO" id="GO:0004725">
    <property type="term" value="F:protein tyrosine phosphatase activity"/>
    <property type="evidence" value="ECO:0007669"/>
    <property type="project" value="InterPro"/>
</dbReference>
<gene>
    <name evidence="3" type="ORF">CULFYP111_01660</name>
</gene>
<dbReference type="Gene3D" id="1.10.10.10">
    <property type="entry name" value="Winged helix-like DNA-binding domain superfamily/Winged helix DNA-binding domain"/>
    <property type="match status" value="2"/>
</dbReference>
<feature type="domain" description="Tyrosine-protein phosphatase" evidence="2">
    <location>
        <begin position="1"/>
        <end position="270"/>
    </location>
</feature>